<dbReference type="PROSITE" id="PS50181">
    <property type="entry name" value="FBOX"/>
    <property type="match status" value="1"/>
</dbReference>
<dbReference type="EMBL" id="CACVBM020001821">
    <property type="protein sequence ID" value="CAA7060186.1"/>
    <property type="molecule type" value="Genomic_DNA"/>
</dbReference>
<evidence type="ECO:0000313" key="2">
    <source>
        <dbReference type="EMBL" id="CAA7037989.1"/>
    </source>
</evidence>
<dbReference type="OrthoDB" id="1101092at2759"/>
<dbReference type="InterPro" id="IPR015915">
    <property type="entry name" value="Kelch-typ_b-propeller"/>
</dbReference>
<dbReference type="InterPro" id="IPR050354">
    <property type="entry name" value="F-box/kelch-repeat_ARATH"/>
</dbReference>
<dbReference type="PANTHER" id="PTHR24414:SF184">
    <property type="entry name" value="GALACTOSE OXIDASE_KELCH REPEAT SUPERFAMILY PROTEIN"/>
    <property type="match status" value="1"/>
</dbReference>
<evidence type="ECO:0000313" key="4">
    <source>
        <dbReference type="Proteomes" id="UP000467841"/>
    </source>
</evidence>
<dbReference type="PANTHER" id="PTHR24414">
    <property type="entry name" value="F-BOX/KELCH-REPEAT PROTEIN SKIP4"/>
    <property type="match status" value="1"/>
</dbReference>
<dbReference type="SUPFAM" id="SSF117281">
    <property type="entry name" value="Kelch motif"/>
    <property type="match status" value="1"/>
</dbReference>
<gene>
    <name evidence="2" type="ORF">MERR_LOCUS25224</name>
    <name evidence="3" type="ORF">MERR_LOCUS47422</name>
</gene>
<accession>A0A6D2J8V8</accession>
<name>A0A6D2J8V8_9BRAS</name>
<reference evidence="2 4" key="1">
    <citation type="submission" date="2020-01" db="EMBL/GenBank/DDBJ databases">
        <authorList>
            <person name="Mishra B."/>
        </authorList>
    </citation>
    <scope>NUCLEOTIDE SEQUENCE [LARGE SCALE GENOMIC DNA]</scope>
</reference>
<evidence type="ECO:0000259" key="1">
    <source>
        <dbReference type="PROSITE" id="PS50181"/>
    </source>
</evidence>
<dbReference type="InterPro" id="IPR001810">
    <property type="entry name" value="F-box_dom"/>
</dbReference>
<feature type="domain" description="F-box" evidence="1">
    <location>
        <begin position="16"/>
        <end position="62"/>
    </location>
</feature>
<dbReference type="Pfam" id="PF25210">
    <property type="entry name" value="Kelch_FKB95"/>
    <property type="match status" value="1"/>
</dbReference>
<dbReference type="AlphaFoldDB" id="A0A6D2J8V8"/>
<dbReference type="InterPro" id="IPR036047">
    <property type="entry name" value="F-box-like_dom_sf"/>
</dbReference>
<dbReference type="Gene3D" id="2.120.10.80">
    <property type="entry name" value="Kelch-type beta propeller"/>
    <property type="match status" value="1"/>
</dbReference>
<protein>
    <recommendedName>
        <fullName evidence="1">F-box domain-containing protein</fullName>
    </recommendedName>
</protein>
<dbReference type="SUPFAM" id="SSF81383">
    <property type="entry name" value="F-box domain"/>
    <property type="match status" value="1"/>
</dbReference>
<evidence type="ECO:0000313" key="3">
    <source>
        <dbReference type="EMBL" id="CAA7060186.1"/>
    </source>
</evidence>
<dbReference type="SMART" id="SM00256">
    <property type="entry name" value="FBOX"/>
    <property type="match status" value="1"/>
</dbReference>
<dbReference type="InterPro" id="IPR057499">
    <property type="entry name" value="Kelch_FKB95"/>
</dbReference>
<dbReference type="CDD" id="cd22152">
    <property type="entry name" value="F-box_AtAFR-like"/>
    <property type="match status" value="1"/>
</dbReference>
<dbReference type="Proteomes" id="UP000467841">
    <property type="component" value="Unassembled WGS sequence"/>
</dbReference>
<dbReference type="EMBL" id="CACVBM020001185">
    <property type="protein sequence ID" value="CAA7037989.1"/>
    <property type="molecule type" value="Genomic_DNA"/>
</dbReference>
<sequence length="364" mass="42111">MSSETKAEDEQSSESPFEIMSLPQDVIVDIIARVPRCKYLTLSFVSKHFRSLVASPKLYASRSLLGFAEQCLYVLLTNNMTGDQRWYTLYRKPYGGYGLVLIPSLPAMPWFGRFVTVGSRVYVFSGSYNHHKPQDALSIDCRSHTVQTLPSMPIHMTDTVAGVIDGKIYVTGWSHINKGKVMVVFNTETLMWEPEMTKRDIELGDTKPSGVVVMGDKIYRKDHENNVVYKPVENTWESFRYDMLNYDKWENKCVVDDVLYYYDHEKHLTMHDPKKRYWRVVNGLEKLWAWTKWSGRISQTVSYGGKLALFFTKRETGECQRQIWCAEISLEKRQGGEIWGKVEWCGEVLSSWDLELTKALAVML</sequence>
<keyword evidence="4" id="KW-1185">Reference proteome</keyword>
<organism evidence="2 4">
    <name type="scientific">Microthlaspi erraticum</name>
    <dbReference type="NCBI Taxonomy" id="1685480"/>
    <lineage>
        <taxon>Eukaryota</taxon>
        <taxon>Viridiplantae</taxon>
        <taxon>Streptophyta</taxon>
        <taxon>Embryophyta</taxon>
        <taxon>Tracheophyta</taxon>
        <taxon>Spermatophyta</taxon>
        <taxon>Magnoliopsida</taxon>
        <taxon>eudicotyledons</taxon>
        <taxon>Gunneridae</taxon>
        <taxon>Pentapetalae</taxon>
        <taxon>rosids</taxon>
        <taxon>malvids</taxon>
        <taxon>Brassicales</taxon>
        <taxon>Brassicaceae</taxon>
        <taxon>Coluteocarpeae</taxon>
        <taxon>Microthlaspi</taxon>
    </lineage>
</organism>
<dbReference type="Pfam" id="PF00646">
    <property type="entry name" value="F-box"/>
    <property type="match status" value="1"/>
</dbReference>
<proteinExistence type="predicted"/>